<evidence type="ECO:0000313" key="7">
    <source>
        <dbReference type="Proteomes" id="UP000038040"/>
    </source>
</evidence>
<evidence type="ECO:0000259" key="6">
    <source>
        <dbReference type="PROSITE" id="PS50262"/>
    </source>
</evidence>
<dbReference type="AlphaFoldDB" id="A0A0N4U1A3"/>
<dbReference type="Gene3D" id="1.20.1070.10">
    <property type="entry name" value="Rhodopsin 7-helix transmembrane proteins"/>
    <property type="match status" value="1"/>
</dbReference>
<feature type="transmembrane region" description="Helical" evidence="5">
    <location>
        <begin position="12"/>
        <end position="36"/>
    </location>
</feature>
<evidence type="ECO:0000256" key="5">
    <source>
        <dbReference type="SAM" id="Phobius"/>
    </source>
</evidence>
<feature type="transmembrane region" description="Helical" evidence="5">
    <location>
        <begin position="57"/>
        <end position="77"/>
    </location>
</feature>
<reference evidence="8" key="1">
    <citation type="submission" date="2017-02" db="UniProtKB">
        <authorList>
            <consortium name="WormBaseParasite"/>
        </authorList>
    </citation>
    <scope>IDENTIFICATION</scope>
</reference>
<dbReference type="WBParaSite" id="DME_0000037201-mRNA-1">
    <property type="protein sequence ID" value="DME_0000037201-mRNA-1"/>
    <property type="gene ID" value="DME_0000037201"/>
</dbReference>
<evidence type="ECO:0000313" key="8">
    <source>
        <dbReference type="WBParaSite" id="DME_0000037201-mRNA-1"/>
    </source>
</evidence>
<organism evidence="7 8">
    <name type="scientific">Dracunculus medinensis</name>
    <name type="common">Guinea worm</name>
    <dbReference type="NCBI Taxonomy" id="318479"/>
    <lineage>
        <taxon>Eukaryota</taxon>
        <taxon>Metazoa</taxon>
        <taxon>Ecdysozoa</taxon>
        <taxon>Nematoda</taxon>
        <taxon>Chromadorea</taxon>
        <taxon>Rhabditida</taxon>
        <taxon>Spirurina</taxon>
        <taxon>Dracunculoidea</taxon>
        <taxon>Dracunculidae</taxon>
        <taxon>Dracunculus</taxon>
    </lineage>
</organism>
<protein>
    <submittedName>
        <fullName evidence="8">G_PROTEIN_RECEP_F1_2 domain-containing protein</fullName>
    </submittedName>
</protein>
<proteinExistence type="predicted"/>
<dbReference type="GO" id="GO:0016020">
    <property type="term" value="C:membrane"/>
    <property type="evidence" value="ECO:0007669"/>
    <property type="project" value="UniProtKB-SubCell"/>
</dbReference>
<dbReference type="InterPro" id="IPR017452">
    <property type="entry name" value="GPCR_Rhodpsn_7TM"/>
</dbReference>
<feature type="transmembrane region" description="Helical" evidence="5">
    <location>
        <begin position="135"/>
        <end position="156"/>
    </location>
</feature>
<keyword evidence="2 5" id="KW-0812">Transmembrane</keyword>
<dbReference type="PANTHER" id="PTHR23017:SF3">
    <property type="entry name" value="G-PROTEIN COUPLED RECEPTORS FAMILY 1 PROFILE DOMAIN-CONTAINING PROTEIN"/>
    <property type="match status" value="1"/>
</dbReference>
<keyword evidence="3 5" id="KW-1133">Transmembrane helix</keyword>
<keyword evidence="4 5" id="KW-0472">Membrane</keyword>
<evidence type="ECO:0000256" key="3">
    <source>
        <dbReference type="ARBA" id="ARBA00022989"/>
    </source>
</evidence>
<name>A0A0N4U1A3_DRAME</name>
<evidence type="ECO:0000256" key="4">
    <source>
        <dbReference type="ARBA" id="ARBA00023136"/>
    </source>
</evidence>
<feature type="transmembrane region" description="Helical" evidence="5">
    <location>
        <begin position="168"/>
        <end position="190"/>
    </location>
</feature>
<dbReference type="CDD" id="cd00637">
    <property type="entry name" value="7tm_classA_rhodopsin-like"/>
    <property type="match status" value="1"/>
</dbReference>
<sequence length="209" mass="23660">LTDPRSSYDDVIATTLVFVVAMIGLSTNGISAFVVFKADHLRNAFGYSCATHAAGNIGVLLIFAFWAAPLLIAQHLFDNNSRVFIIISNTAGQLTIFFYYGGIYTNVLITINRLFVINWPSLYNKYFDPQMTIRWIMLVWTGCHFNFDGSIYMWTYSNSKCGMIIASYFEFIINILAATTILVLDLYIFIKLTMMSKVRLSVTLQMNNA</sequence>
<evidence type="ECO:0000256" key="2">
    <source>
        <dbReference type="ARBA" id="ARBA00022692"/>
    </source>
</evidence>
<feature type="transmembrane region" description="Helical" evidence="5">
    <location>
        <begin position="97"/>
        <end position="115"/>
    </location>
</feature>
<dbReference type="InterPro" id="IPR019430">
    <property type="entry name" value="7TM_GPCR_serpentine_rcpt_Srx"/>
</dbReference>
<evidence type="ECO:0000256" key="1">
    <source>
        <dbReference type="ARBA" id="ARBA00004370"/>
    </source>
</evidence>
<dbReference type="SUPFAM" id="SSF81321">
    <property type="entry name" value="Family A G protein-coupled receptor-like"/>
    <property type="match status" value="1"/>
</dbReference>
<dbReference type="PANTHER" id="PTHR23017">
    <property type="entry name" value="SERPENTINE RECEPTOR, CLASS X"/>
    <property type="match status" value="1"/>
</dbReference>
<dbReference type="Proteomes" id="UP000038040">
    <property type="component" value="Unplaced"/>
</dbReference>
<feature type="domain" description="G-protein coupled receptors family 1 profile" evidence="6">
    <location>
        <begin position="27"/>
        <end position="209"/>
    </location>
</feature>
<accession>A0A0N4U1A3</accession>
<dbReference type="PROSITE" id="PS50262">
    <property type="entry name" value="G_PROTEIN_RECEP_F1_2"/>
    <property type="match status" value="1"/>
</dbReference>
<dbReference type="Pfam" id="PF10328">
    <property type="entry name" value="7TM_GPCR_Srx"/>
    <property type="match status" value="1"/>
</dbReference>
<comment type="subcellular location">
    <subcellularLocation>
        <location evidence="1">Membrane</location>
    </subcellularLocation>
</comment>